<organism evidence="9 10">
    <name type="scientific">Scleropages formosus</name>
    <name type="common">Asian bonytongue</name>
    <name type="synonym">Osteoglossum formosum</name>
    <dbReference type="NCBI Taxonomy" id="113540"/>
    <lineage>
        <taxon>Eukaryota</taxon>
        <taxon>Metazoa</taxon>
        <taxon>Chordata</taxon>
        <taxon>Craniata</taxon>
        <taxon>Vertebrata</taxon>
        <taxon>Euteleostomi</taxon>
        <taxon>Actinopterygii</taxon>
        <taxon>Neopterygii</taxon>
        <taxon>Teleostei</taxon>
        <taxon>Osteoglossocephala</taxon>
        <taxon>Osteoglossomorpha</taxon>
        <taxon>Osteoglossiformes</taxon>
        <taxon>Osteoglossidae</taxon>
        <taxon>Scleropages</taxon>
    </lineage>
</organism>
<dbReference type="GO" id="GO:0005576">
    <property type="term" value="C:extracellular region"/>
    <property type="evidence" value="ECO:0007669"/>
    <property type="project" value="UniProtKB-SubCell"/>
</dbReference>
<sequence length="195" mass="21903">MKISVVLLLSVFLPVIKGQAFRWGPWGPCPEPAVQSKFTLCRWYEIEKLPGFFETGKCTEVSYSLRADRTIAVLKMRVMGRGGAVGWTGSCSPVGLGFEIPSHPSCSRKELVIRMSWFRPISDAQVPYWVLSTDYTTSAVLYSCIDILRIFHVEYAWILGRGRSLPEQTVNASKEILLGSNTDVSRMTWTNQEGC</sequence>
<keyword evidence="5" id="KW-1015">Disulfide bond</keyword>
<dbReference type="GO" id="GO:0042246">
    <property type="term" value="P:tissue regeneration"/>
    <property type="evidence" value="ECO:0007669"/>
    <property type="project" value="InterPro"/>
</dbReference>
<accession>A0A8C9RBJ3</accession>
<evidence type="ECO:0000256" key="5">
    <source>
        <dbReference type="ARBA" id="ARBA00023157"/>
    </source>
</evidence>
<evidence type="ECO:0000256" key="7">
    <source>
        <dbReference type="SAM" id="SignalP"/>
    </source>
</evidence>
<dbReference type="PANTHER" id="PTHR10612:SF34">
    <property type="entry name" value="APOLIPOPROTEIN D"/>
    <property type="match status" value="1"/>
</dbReference>
<evidence type="ECO:0000313" key="10">
    <source>
        <dbReference type="Proteomes" id="UP000694397"/>
    </source>
</evidence>
<dbReference type="OrthoDB" id="565904at2759"/>
<dbReference type="PRINTS" id="PR01219">
    <property type="entry name" value="APOLIPOPROTD"/>
</dbReference>
<keyword evidence="4" id="KW-0964">Secreted</keyword>
<evidence type="ECO:0000256" key="4">
    <source>
        <dbReference type="ARBA" id="ARBA00022525"/>
    </source>
</evidence>
<dbReference type="GO" id="GO:0000302">
    <property type="term" value="P:response to reactive oxygen species"/>
    <property type="evidence" value="ECO:0007669"/>
    <property type="project" value="TreeGrafter"/>
</dbReference>
<dbReference type="InterPro" id="IPR026222">
    <property type="entry name" value="ApoD_vertbrte"/>
</dbReference>
<dbReference type="PRINTS" id="PR02058">
    <property type="entry name" value="APODVERTBRTE"/>
</dbReference>
<keyword evidence="3" id="KW-0813">Transport</keyword>
<feature type="chain" id="PRO_5034496490" description="Apolipoprotein D" evidence="7">
    <location>
        <begin position="19"/>
        <end position="195"/>
    </location>
</feature>
<proteinExistence type="predicted"/>
<dbReference type="GO" id="GO:0006869">
    <property type="term" value="P:lipid transport"/>
    <property type="evidence" value="ECO:0007669"/>
    <property type="project" value="InterPro"/>
</dbReference>
<dbReference type="GO" id="GO:0007420">
    <property type="term" value="P:brain development"/>
    <property type="evidence" value="ECO:0007669"/>
    <property type="project" value="InterPro"/>
</dbReference>
<evidence type="ECO:0000256" key="2">
    <source>
        <dbReference type="ARBA" id="ARBA00019890"/>
    </source>
</evidence>
<dbReference type="GO" id="GO:0006629">
    <property type="term" value="P:lipid metabolic process"/>
    <property type="evidence" value="ECO:0007669"/>
    <property type="project" value="TreeGrafter"/>
</dbReference>
<dbReference type="InterPro" id="IPR012674">
    <property type="entry name" value="Calycin"/>
</dbReference>
<evidence type="ECO:0000256" key="1">
    <source>
        <dbReference type="ARBA" id="ARBA00004613"/>
    </source>
</evidence>
<dbReference type="GO" id="GO:0005737">
    <property type="term" value="C:cytoplasm"/>
    <property type="evidence" value="ECO:0007669"/>
    <property type="project" value="TreeGrafter"/>
</dbReference>
<reference evidence="9" key="2">
    <citation type="submission" date="2025-08" db="UniProtKB">
        <authorList>
            <consortium name="Ensembl"/>
        </authorList>
    </citation>
    <scope>IDENTIFICATION</scope>
</reference>
<dbReference type="SUPFAM" id="SSF50814">
    <property type="entry name" value="Lipocalins"/>
    <property type="match status" value="1"/>
</dbReference>
<evidence type="ECO:0000313" key="9">
    <source>
        <dbReference type="Ensembl" id="ENSSFOP00015012610.1"/>
    </source>
</evidence>
<evidence type="ECO:0000256" key="3">
    <source>
        <dbReference type="ARBA" id="ARBA00022448"/>
    </source>
</evidence>
<keyword evidence="6" id="KW-0873">Pyrrolidone carboxylic acid</keyword>
<dbReference type="InterPro" id="IPR002969">
    <property type="entry name" value="ApolipopD"/>
</dbReference>
<dbReference type="AlphaFoldDB" id="A0A8C9RBJ3"/>
<reference evidence="9 10" key="1">
    <citation type="submission" date="2019-04" db="EMBL/GenBank/DDBJ databases">
        <authorList>
            <consortium name="Wellcome Sanger Institute Data Sharing"/>
        </authorList>
    </citation>
    <scope>NUCLEOTIDE SEQUENCE [LARGE SCALE GENOMIC DNA]</scope>
</reference>
<dbReference type="GO" id="GO:0008289">
    <property type="term" value="F:lipid binding"/>
    <property type="evidence" value="ECO:0007669"/>
    <property type="project" value="InterPro"/>
</dbReference>
<reference evidence="9" key="3">
    <citation type="submission" date="2025-09" db="UniProtKB">
        <authorList>
            <consortium name="Ensembl"/>
        </authorList>
    </citation>
    <scope>IDENTIFICATION</scope>
</reference>
<protein>
    <recommendedName>
        <fullName evidence="2">Apolipoprotein D</fullName>
    </recommendedName>
</protein>
<evidence type="ECO:0000259" key="8">
    <source>
        <dbReference type="Pfam" id="PF08212"/>
    </source>
</evidence>
<name>A0A8C9RBJ3_SCLFO</name>
<dbReference type="Gene3D" id="2.40.128.20">
    <property type="match status" value="1"/>
</dbReference>
<comment type="subcellular location">
    <subcellularLocation>
        <location evidence="1">Secreted</location>
    </subcellularLocation>
</comment>
<feature type="domain" description="Lipocalin/cytosolic fatty-acid binding" evidence="8">
    <location>
        <begin position="42"/>
        <end position="192"/>
    </location>
</feature>
<keyword evidence="10" id="KW-1185">Reference proteome</keyword>
<dbReference type="PANTHER" id="PTHR10612">
    <property type="entry name" value="APOLIPOPROTEIN D"/>
    <property type="match status" value="1"/>
</dbReference>
<dbReference type="Ensembl" id="ENSSFOT00015012768.2">
    <property type="protein sequence ID" value="ENSSFOP00015012610.1"/>
    <property type="gene ID" value="ENSSFOG00015008080.2"/>
</dbReference>
<dbReference type="Pfam" id="PF08212">
    <property type="entry name" value="Lipocalin_2"/>
    <property type="match status" value="1"/>
</dbReference>
<evidence type="ECO:0000256" key="6">
    <source>
        <dbReference type="ARBA" id="ARBA00023283"/>
    </source>
</evidence>
<dbReference type="GeneTree" id="ENSGT00510000046981"/>
<dbReference type="InterPro" id="IPR000566">
    <property type="entry name" value="Lipocln_cytosolic_FA-bd_dom"/>
</dbReference>
<keyword evidence="7" id="KW-0732">Signal</keyword>
<dbReference type="Proteomes" id="UP000694397">
    <property type="component" value="Chromosome 19"/>
</dbReference>
<feature type="signal peptide" evidence="7">
    <location>
        <begin position="1"/>
        <end position="18"/>
    </location>
</feature>